<dbReference type="Pfam" id="PF00561">
    <property type="entry name" value="Abhydrolase_1"/>
    <property type="match status" value="1"/>
</dbReference>
<feature type="region of interest" description="Disordered" evidence="1">
    <location>
        <begin position="17"/>
        <end position="36"/>
    </location>
</feature>
<protein>
    <recommendedName>
        <fullName evidence="3">AB hydrolase-1 domain-containing protein</fullName>
    </recommendedName>
</protein>
<dbReference type="InParanoid" id="D8TVP9"/>
<dbReference type="PANTHER" id="PTHR37471">
    <property type="entry name" value="UNNAMED PRODUCT"/>
    <property type="match status" value="1"/>
</dbReference>
<dbReference type="InterPro" id="IPR029058">
    <property type="entry name" value="AB_hydrolase_fold"/>
</dbReference>
<proteinExistence type="predicted"/>
<dbReference type="InterPro" id="IPR000073">
    <property type="entry name" value="AB_hydrolase_1"/>
</dbReference>
<evidence type="ECO:0000313" key="4">
    <source>
        <dbReference type="EMBL" id="EFJ48493.1"/>
    </source>
</evidence>
<keyword evidence="2" id="KW-0812">Transmembrane</keyword>
<dbReference type="AlphaFoldDB" id="D8TVP9"/>
<evidence type="ECO:0000313" key="5">
    <source>
        <dbReference type="Proteomes" id="UP000001058"/>
    </source>
</evidence>
<keyword evidence="2" id="KW-0472">Membrane</keyword>
<name>D8TVP9_VOLCA</name>
<keyword evidence="2" id="KW-1133">Transmembrane helix</keyword>
<dbReference type="OrthoDB" id="2017000at2759"/>
<dbReference type="STRING" id="3068.D8TVP9"/>
<keyword evidence="5" id="KW-1185">Reference proteome</keyword>
<feature type="transmembrane region" description="Helical" evidence="2">
    <location>
        <begin position="79"/>
        <end position="99"/>
    </location>
</feature>
<dbReference type="RefSeq" id="XP_002950292.1">
    <property type="nucleotide sequence ID" value="XM_002950246.1"/>
</dbReference>
<feature type="compositionally biased region" description="Low complexity" evidence="1">
    <location>
        <begin position="700"/>
        <end position="716"/>
    </location>
</feature>
<dbReference type="EMBL" id="GL378339">
    <property type="protein sequence ID" value="EFJ48493.1"/>
    <property type="molecule type" value="Genomic_DNA"/>
</dbReference>
<feature type="compositionally biased region" description="Pro residues" evidence="1">
    <location>
        <begin position="27"/>
        <end position="36"/>
    </location>
</feature>
<dbReference type="Gene3D" id="3.40.50.1820">
    <property type="entry name" value="alpha/beta hydrolase"/>
    <property type="match status" value="1"/>
</dbReference>
<feature type="compositionally biased region" description="Low complexity" evidence="1">
    <location>
        <begin position="649"/>
        <end position="673"/>
    </location>
</feature>
<feature type="transmembrane region" description="Helical" evidence="2">
    <location>
        <begin position="106"/>
        <end position="125"/>
    </location>
</feature>
<dbReference type="KEGG" id="vcn:VOLCADRAFT_90773"/>
<gene>
    <name evidence="4" type="ORF">VOLCADRAFT_90773</name>
</gene>
<dbReference type="GeneID" id="9619762"/>
<dbReference type="SUPFAM" id="SSF53474">
    <property type="entry name" value="alpha/beta-Hydrolases"/>
    <property type="match status" value="1"/>
</dbReference>
<feature type="region of interest" description="Disordered" evidence="1">
    <location>
        <begin position="622"/>
        <end position="716"/>
    </location>
</feature>
<evidence type="ECO:0000256" key="1">
    <source>
        <dbReference type="SAM" id="MobiDB-lite"/>
    </source>
</evidence>
<dbReference type="Proteomes" id="UP000001058">
    <property type="component" value="Unassembled WGS sequence"/>
</dbReference>
<organism evidence="5">
    <name type="scientific">Volvox carteri f. nagariensis</name>
    <dbReference type="NCBI Taxonomy" id="3068"/>
    <lineage>
        <taxon>Eukaryota</taxon>
        <taxon>Viridiplantae</taxon>
        <taxon>Chlorophyta</taxon>
        <taxon>core chlorophytes</taxon>
        <taxon>Chlorophyceae</taxon>
        <taxon>CS clade</taxon>
        <taxon>Chlamydomonadales</taxon>
        <taxon>Volvocaceae</taxon>
        <taxon>Volvox</taxon>
    </lineage>
</organism>
<dbReference type="PANTHER" id="PTHR37471:SF1">
    <property type="entry name" value="AB HYDROLASE-1 DOMAIN-CONTAINING PROTEIN"/>
    <property type="match status" value="1"/>
</dbReference>
<reference evidence="4 5" key="1">
    <citation type="journal article" date="2010" name="Science">
        <title>Genomic analysis of organismal complexity in the multicellular green alga Volvox carteri.</title>
        <authorList>
            <person name="Prochnik S.E."/>
            <person name="Umen J."/>
            <person name="Nedelcu A.M."/>
            <person name="Hallmann A."/>
            <person name="Miller S.M."/>
            <person name="Nishii I."/>
            <person name="Ferris P."/>
            <person name="Kuo A."/>
            <person name="Mitros T."/>
            <person name="Fritz-Laylin L.K."/>
            <person name="Hellsten U."/>
            <person name="Chapman J."/>
            <person name="Simakov O."/>
            <person name="Rensing S.A."/>
            <person name="Terry A."/>
            <person name="Pangilinan J."/>
            <person name="Kapitonov V."/>
            <person name="Jurka J."/>
            <person name="Salamov A."/>
            <person name="Shapiro H."/>
            <person name="Schmutz J."/>
            <person name="Grimwood J."/>
            <person name="Lindquist E."/>
            <person name="Lucas S."/>
            <person name="Grigoriev I.V."/>
            <person name="Schmitt R."/>
            <person name="Kirk D."/>
            <person name="Rokhsar D.S."/>
        </authorList>
    </citation>
    <scope>NUCLEOTIDE SEQUENCE [LARGE SCALE GENOMIC DNA]</scope>
    <source>
        <strain evidence="5">f. Nagariensis / Eve</strain>
    </source>
</reference>
<sequence>MVMERAASAPAPAMAAAAAAAAEDEPSAPPPPPPLLPFPSMRPFGDGFTATTVLQTAPADPRESRAALPVYYDRRAWQLLLRLVAAVIAFAAVGMWAALQIVVMVGAMRLLVVLAASEAAFLMYYRRKYKLLNAQPLSHAPERHDGLAAFNRLLQVCRFFQHKIDARAYLSTWFCGADYRLIRRDNVADLIAYGFWYMSRPLLFYGFTECMALLTKTLLLALGCDIHIDPVTGLMVATAGLDEHLWSHQGGARRRRCSGGSSSGGSSFSGSAVAAEAASVSDNFKNAGKSGSTRCTMLDDRSAVLAGWDTKSCLLAAGLPLVAVEYKHVSMRWCSIIPSADDIAAGVVGLLDRLGLEQACVVAHSYGTFVASRLAQLYAHRMQSMALLDPVCFGMFMPHLLANFIYREPRTTTINTWFKDVLFNFVSRDLHCAAALCRRFYWSDVNLWPQDIPGRTLVAIAGHDQLIHVDEVLDHIQHYAAKILYHPNHTHAELLMDLNWQQQVLADIVAMASSGGGIAGAREVQRRLTTMPAAALAAEASTDAPPPMSLGEALATTGPGVVRRVTTHRQVNIAAPPQVVQTQQVALPYGAAAAAATAVEEGGKEEGHDDVAALAAALSEQIGQARERQQQNGTGTAMVNPPSPPLLMPTPSDTAQGASASAVAAVEGRSGAGSPPPPPPHAVVSPNLGAAGASTSSNVALPQPSAPSSTPTSSWSAAANSAARSYVPRRCTAAARLQHGSGGPSHEEVLLLELASAGLNRAVLIASPTAAAAVPPPPLPPSLRGAVTAAAGGGGGAAAASLSGCLRRLLPAISEVREEASGPSSPVRLVPPVPSAFAAATAEVPSYFPTRMPRGATVIRPRRTMTS</sequence>
<evidence type="ECO:0000256" key="2">
    <source>
        <dbReference type="SAM" id="Phobius"/>
    </source>
</evidence>
<evidence type="ECO:0000259" key="3">
    <source>
        <dbReference type="Pfam" id="PF00561"/>
    </source>
</evidence>
<feature type="domain" description="AB hydrolase-1" evidence="3">
    <location>
        <begin position="340"/>
        <end position="395"/>
    </location>
</feature>
<accession>D8TVP9</accession>
<dbReference type="eggNOG" id="ENOG502S8XM">
    <property type="taxonomic scope" value="Eukaryota"/>
</dbReference>